<dbReference type="OrthoDB" id="5979581at2759"/>
<dbReference type="SUPFAM" id="SSF56112">
    <property type="entry name" value="Protein kinase-like (PK-like)"/>
    <property type="match status" value="1"/>
</dbReference>
<accession>A0A9W4T111</accession>
<dbReference type="AlphaFoldDB" id="A0A9W4T111"/>
<dbReference type="InterPro" id="IPR011009">
    <property type="entry name" value="Kinase-like_dom_sf"/>
</dbReference>
<dbReference type="EMBL" id="CAMKVN010005430">
    <property type="protein sequence ID" value="CAI2188834.1"/>
    <property type="molecule type" value="Genomic_DNA"/>
</dbReference>
<dbReference type="Proteomes" id="UP001153678">
    <property type="component" value="Unassembled WGS sequence"/>
</dbReference>
<reference evidence="1" key="1">
    <citation type="submission" date="2022-08" db="EMBL/GenBank/DDBJ databases">
        <authorList>
            <person name="Kallberg Y."/>
            <person name="Tangrot J."/>
            <person name="Rosling A."/>
        </authorList>
    </citation>
    <scope>NUCLEOTIDE SEQUENCE</scope>
    <source>
        <strain evidence="1">Wild A</strain>
    </source>
</reference>
<sequence>MKTVSNTIPEKIVPLGKRLKTEKSMITILEDSVEKGSRWNIFHVVETWMLELTRLCWKREAMPWDYVHRNIQLSNILFVAGVTDYKYVLIDFEHASIGGL</sequence>
<evidence type="ECO:0000313" key="2">
    <source>
        <dbReference type="Proteomes" id="UP001153678"/>
    </source>
</evidence>
<proteinExistence type="predicted"/>
<gene>
    <name evidence="1" type="ORF">FWILDA_LOCUS13779</name>
</gene>
<keyword evidence="2" id="KW-1185">Reference proteome</keyword>
<organism evidence="1 2">
    <name type="scientific">Funneliformis geosporum</name>
    <dbReference type="NCBI Taxonomy" id="1117311"/>
    <lineage>
        <taxon>Eukaryota</taxon>
        <taxon>Fungi</taxon>
        <taxon>Fungi incertae sedis</taxon>
        <taxon>Mucoromycota</taxon>
        <taxon>Glomeromycotina</taxon>
        <taxon>Glomeromycetes</taxon>
        <taxon>Glomerales</taxon>
        <taxon>Glomeraceae</taxon>
        <taxon>Funneliformis</taxon>
    </lineage>
</organism>
<comment type="caution">
    <text evidence="1">The sequence shown here is derived from an EMBL/GenBank/DDBJ whole genome shotgun (WGS) entry which is preliminary data.</text>
</comment>
<evidence type="ECO:0000313" key="1">
    <source>
        <dbReference type="EMBL" id="CAI2188834.1"/>
    </source>
</evidence>
<protein>
    <submittedName>
        <fullName evidence="1">3659_t:CDS:1</fullName>
    </submittedName>
</protein>
<name>A0A9W4T111_9GLOM</name>